<dbReference type="EMBL" id="BK032748">
    <property type="protein sequence ID" value="DAF58237.1"/>
    <property type="molecule type" value="Genomic_DNA"/>
</dbReference>
<evidence type="ECO:0000256" key="1">
    <source>
        <dbReference type="SAM" id="MobiDB-lite"/>
    </source>
</evidence>
<evidence type="ECO:0000313" key="2">
    <source>
        <dbReference type="EMBL" id="DAF58237.1"/>
    </source>
</evidence>
<organism evidence="2">
    <name type="scientific">Siphoviridae sp. ctMBu2</name>
    <dbReference type="NCBI Taxonomy" id="2827853"/>
    <lineage>
        <taxon>Viruses</taxon>
        <taxon>Duplodnaviria</taxon>
        <taxon>Heunggongvirae</taxon>
        <taxon>Uroviricota</taxon>
        <taxon>Caudoviricetes</taxon>
    </lineage>
</organism>
<name>A0A8S5T4G9_9CAUD</name>
<feature type="region of interest" description="Disordered" evidence="1">
    <location>
        <begin position="51"/>
        <end position="83"/>
    </location>
</feature>
<sequence>MRKLLGSALLLIVGAALAEIVTLENADCTKMKTYKLRTECLEAQGKTEAQLAREHGVQDNSQRQLDSVVEEDRSKPSQPAIVPRKNIKDGDMNIFKAQAVIESSHKEIADCRTSYDVYWESDPEKVRPCLREMLSIVAPGSDLDAARKFITSPENVKKISQTELAMIAFNMKEMAKHVEYLTYRIKSKNEKVFP</sequence>
<accession>A0A8S5T4G9</accession>
<proteinExistence type="predicted"/>
<protein>
    <submittedName>
        <fullName evidence="2">Uncharacterized protein</fullName>
    </submittedName>
</protein>
<reference evidence="2" key="1">
    <citation type="journal article" date="2021" name="Proc. Natl. Acad. Sci. U.S.A.">
        <title>A Catalog of Tens of Thousands of Viruses from Human Metagenomes Reveals Hidden Associations with Chronic Diseases.</title>
        <authorList>
            <person name="Tisza M.J."/>
            <person name="Buck C.B."/>
        </authorList>
    </citation>
    <scope>NUCLEOTIDE SEQUENCE</scope>
    <source>
        <strain evidence="2">CtMBu2</strain>
    </source>
</reference>